<dbReference type="PANTHER" id="PTHR30352:SF2">
    <property type="entry name" value="ANAEROBIC RIBONUCLEOSIDE-TRIPHOSPHATE REDUCTASE-ACTIVATING PROTEIN"/>
    <property type="match status" value="1"/>
</dbReference>
<keyword evidence="6" id="KW-0411">Iron-sulfur</keyword>
<dbReference type="Proteomes" id="UP000824232">
    <property type="component" value="Unassembled WGS sequence"/>
</dbReference>
<reference evidence="8" key="1">
    <citation type="submission" date="2020-10" db="EMBL/GenBank/DDBJ databases">
        <authorList>
            <person name="Gilroy R."/>
        </authorList>
    </citation>
    <scope>NUCLEOTIDE SEQUENCE</scope>
    <source>
        <strain evidence="8">CHK184-20233</strain>
    </source>
</reference>
<dbReference type="SFLD" id="SFLDG01066">
    <property type="entry name" value="organic_radical-activating_enz"/>
    <property type="match status" value="1"/>
</dbReference>
<dbReference type="GO" id="GO:0046872">
    <property type="term" value="F:metal ion binding"/>
    <property type="evidence" value="ECO:0007669"/>
    <property type="project" value="UniProtKB-KW"/>
</dbReference>
<evidence type="ECO:0000256" key="3">
    <source>
        <dbReference type="ARBA" id="ARBA00022691"/>
    </source>
</evidence>
<comment type="function">
    <text evidence="7">Activation of anaerobic ribonucleoside-triphosphate reductase under anaerobic conditions by generation of an organic free radical, using S-adenosylmethionine and reduced flavodoxin as cosubstrates to produce 5'-deoxy-adenosine.</text>
</comment>
<dbReference type="PIRSF" id="PIRSF000368">
    <property type="entry name" value="NrdG"/>
    <property type="match status" value="1"/>
</dbReference>
<dbReference type="InterPro" id="IPR012837">
    <property type="entry name" value="NrdG"/>
</dbReference>
<dbReference type="EMBL" id="DVHC01000016">
    <property type="protein sequence ID" value="HIR58696.1"/>
    <property type="molecule type" value="Genomic_DNA"/>
</dbReference>
<dbReference type="EC" id="1.97.1.-" evidence="7"/>
<sequence>MRYHNITKADMLNGEGLRVVLWVSGCSHHCHACQNAMTWDPNDGLLFDDAAKKEIFDELEKDWCSGITLSGGDPLFLGNRCEISKLVKEIREKFPNKTIWLYTGYTWEELLEQKDNDKNLDTILNNIDVLLDGRFVLRLASEKIYYVGSSNQCIIDVPLSLKKNKKVLYIDNSKILEGVV</sequence>
<dbReference type="SUPFAM" id="SSF102114">
    <property type="entry name" value="Radical SAM enzymes"/>
    <property type="match status" value="1"/>
</dbReference>
<evidence type="ECO:0000256" key="4">
    <source>
        <dbReference type="ARBA" id="ARBA00022723"/>
    </source>
</evidence>
<proteinExistence type="inferred from homology"/>
<evidence type="ECO:0000313" key="9">
    <source>
        <dbReference type="Proteomes" id="UP000824232"/>
    </source>
</evidence>
<gene>
    <name evidence="8" type="primary">nrdG</name>
    <name evidence="8" type="ORF">IAB38_01460</name>
</gene>
<dbReference type="InterPro" id="IPR013785">
    <property type="entry name" value="Aldolase_TIM"/>
</dbReference>
<comment type="cofactor">
    <cofactor evidence="1">
        <name>[4Fe-4S] cluster</name>
        <dbReference type="ChEBI" id="CHEBI:49883"/>
    </cofactor>
</comment>
<dbReference type="InterPro" id="IPR034457">
    <property type="entry name" value="Organic_radical-activating"/>
</dbReference>
<evidence type="ECO:0000313" key="8">
    <source>
        <dbReference type="EMBL" id="HIR58696.1"/>
    </source>
</evidence>
<dbReference type="GO" id="GO:0004748">
    <property type="term" value="F:ribonucleoside-diphosphate reductase activity, thioredoxin disulfide as acceptor"/>
    <property type="evidence" value="ECO:0007669"/>
    <property type="project" value="TreeGrafter"/>
</dbReference>
<dbReference type="SFLD" id="SFLDF00299">
    <property type="entry name" value="anaerobic_ribonucleoside-triph"/>
    <property type="match status" value="1"/>
</dbReference>
<organism evidence="8 9">
    <name type="scientific">Candidatus Onthousia excrementipullorum</name>
    <dbReference type="NCBI Taxonomy" id="2840884"/>
    <lineage>
        <taxon>Bacteria</taxon>
        <taxon>Bacillati</taxon>
        <taxon>Bacillota</taxon>
        <taxon>Bacilli</taxon>
        <taxon>Candidatus Onthousia</taxon>
    </lineage>
</organism>
<dbReference type="CDD" id="cd01335">
    <property type="entry name" value="Radical_SAM"/>
    <property type="match status" value="1"/>
</dbReference>
<dbReference type="GO" id="GO:0043365">
    <property type="term" value="F:[formate-C-acetyltransferase]-activating enzyme activity"/>
    <property type="evidence" value="ECO:0007669"/>
    <property type="project" value="InterPro"/>
</dbReference>
<dbReference type="InterPro" id="IPR058240">
    <property type="entry name" value="rSAM_sf"/>
</dbReference>
<reference evidence="8" key="2">
    <citation type="journal article" date="2021" name="PeerJ">
        <title>Extensive microbial diversity within the chicken gut microbiome revealed by metagenomics and culture.</title>
        <authorList>
            <person name="Gilroy R."/>
            <person name="Ravi A."/>
            <person name="Getino M."/>
            <person name="Pursley I."/>
            <person name="Horton D.L."/>
            <person name="Alikhan N.F."/>
            <person name="Baker D."/>
            <person name="Gharbi K."/>
            <person name="Hall N."/>
            <person name="Watson M."/>
            <person name="Adriaenssens E.M."/>
            <person name="Foster-Nyarko E."/>
            <person name="Jarju S."/>
            <person name="Secka A."/>
            <person name="Antonio M."/>
            <person name="Oren A."/>
            <person name="Chaudhuri R.R."/>
            <person name="La Ragione R."/>
            <person name="Hildebrand F."/>
            <person name="Pallen M.J."/>
        </authorList>
    </citation>
    <scope>NUCLEOTIDE SEQUENCE</scope>
    <source>
        <strain evidence="8">CHK184-20233</strain>
    </source>
</reference>
<accession>A0A9D1DTN0</accession>
<dbReference type="GO" id="GO:0051539">
    <property type="term" value="F:4 iron, 4 sulfur cluster binding"/>
    <property type="evidence" value="ECO:0007669"/>
    <property type="project" value="UniProtKB-KW"/>
</dbReference>
<protein>
    <recommendedName>
        <fullName evidence="7">Anaerobic ribonucleoside-triphosphate reductase-activating protein</fullName>
        <ecNumber evidence="7">1.97.1.-</ecNumber>
    </recommendedName>
</protein>
<dbReference type="NCBIfam" id="TIGR02491">
    <property type="entry name" value="NrdG"/>
    <property type="match status" value="1"/>
</dbReference>
<evidence type="ECO:0000256" key="2">
    <source>
        <dbReference type="ARBA" id="ARBA00022485"/>
    </source>
</evidence>
<name>A0A9D1DTN0_9FIRM</name>
<keyword evidence="2" id="KW-0004">4Fe-4S</keyword>
<evidence type="ECO:0000256" key="5">
    <source>
        <dbReference type="ARBA" id="ARBA00023004"/>
    </source>
</evidence>
<dbReference type="SFLD" id="SFLDG01063">
    <property type="entry name" value="activating_enzymes__group_1"/>
    <property type="match status" value="1"/>
</dbReference>
<dbReference type="InterPro" id="IPR007197">
    <property type="entry name" value="rSAM"/>
</dbReference>
<evidence type="ECO:0000256" key="7">
    <source>
        <dbReference type="PIRNR" id="PIRNR000368"/>
    </source>
</evidence>
<evidence type="ECO:0000256" key="1">
    <source>
        <dbReference type="ARBA" id="ARBA00001966"/>
    </source>
</evidence>
<keyword evidence="4" id="KW-0479">Metal-binding</keyword>
<keyword evidence="7" id="KW-0560">Oxidoreductase</keyword>
<dbReference type="PANTHER" id="PTHR30352">
    <property type="entry name" value="PYRUVATE FORMATE-LYASE-ACTIVATING ENZYME"/>
    <property type="match status" value="1"/>
</dbReference>
<keyword evidence="5" id="KW-0408">Iron</keyword>
<dbReference type="Pfam" id="PF13353">
    <property type="entry name" value="Fer4_12"/>
    <property type="match status" value="1"/>
</dbReference>
<keyword evidence="3" id="KW-0949">S-adenosyl-L-methionine</keyword>
<evidence type="ECO:0000256" key="6">
    <source>
        <dbReference type="ARBA" id="ARBA00023014"/>
    </source>
</evidence>
<comment type="similarity">
    <text evidence="7">Belongs to the organic radical-activating enzymes family.</text>
</comment>
<dbReference type="AlphaFoldDB" id="A0A9D1DTN0"/>
<dbReference type="Gene3D" id="3.20.20.70">
    <property type="entry name" value="Aldolase class I"/>
    <property type="match status" value="1"/>
</dbReference>
<comment type="caution">
    <text evidence="8">The sequence shown here is derived from an EMBL/GenBank/DDBJ whole genome shotgun (WGS) entry which is preliminary data.</text>
</comment>
<dbReference type="SFLD" id="SFLDS00029">
    <property type="entry name" value="Radical_SAM"/>
    <property type="match status" value="1"/>
</dbReference>